<keyword evidence="3" id="KW-1185">Reference proteome</keyword>
<feature type="coiled-coil region" evidence="1">
    <location>
        <begin position="28"/>
        <end position="55"/>
    </location>
</feature>
<dbReference type="InterPro" id="IPR036812">
    <property type="entry name" value="NAD(P)_OxRdtase_dom_sf"/>
</dbReference>
<dbReference type="VEuPathDB" id="FungiDB:PMAA_055820"/>
<organism evidence="2 3">
    <name type="scientific">Talaromyces marneffei (strain ATCC 18224 / CBS 334.59 / QM 7333)</name>
    <name type="common">Penicillium marneffei</name>
    <dbReference type="NCBI Taxonomy" id="441960"/>
    <lineage>
        <taxon>Eukaryota</taxon>
        <taxon>Fungi</taxon>
        <taxon>Dikarya</taxon>
        <taxon>Ascomycota</taxon>
        <taxon>Pezizomycotina</taxon>
        <taxon>Eurotiomycetes</taxon>
        <taxon>Eurotiomycetidae</taxon>
        <taxon>Eurotiales</taxon>
        <taxon>Trichocomaceae</taxon>
        <taxon>Talaromyces</taxon>
        <taxon>Talaromyces sect. Talaromyces</taxon>
    </lineage>
</organism>
<dbReference type="Proteomes" id="UP000001294">
    <property type="component" value="Unassembled WGS sequence"/>
</dbReference>
<dbReference type="AlphaFoldDB" id="B6QL11"/>
<protein>
    <submittedName>
        <fullName evidence="2">Uncharacterized protein</fullName>
    </submittedName>
</protein>
<sequence>MTPMEPGQSFEAGMIVIPGTTKLKRVEENRASREIEFAQEEFQEMRRIIDMIRSRLGMDIDLLVKPWLDIRLDHFEVMHM</sequence>
<keyword evidence="1" id="KW-0175">Coiled coil</keyword>
<name>B6QL11_TALMQ</name>
<proteinExistence type="predicted"/>
<dbReference type="EMBL" id="DS995903">
    <property type="protein sequence ID" value="EEA21788.1"/>
    <property type="molecule type" value="Genomic_DNA"/>
</dbReference>
<gene>
    <name evidence="2" type="ORF">PMAA_055820</name>
</gene>
<evidence type="ECO:0000256" key="1">
    <source>
        <dbReference type="SAM" id="Coils"/>
    </source>
</evidence>
<dbReference type="HOGENOM" id="CLU_2814164_0_0_1"/>
<reference evidence="3" key="1">
    <citation type="journal article" date="2015" name="Genome Announc.">
        <title>Genome sequence of the AIDS-associated pathogen Penicillium marneffei (ATCC18224) and its near taxonomic relative Talaromyces stipitatus (ATCC10500).</title>
        <authorList>
            <person name="Nierman W.C."/>
            <person name="Fedorova-Abrams N.D."/>
            <person name="Andrianopoulos A."/>
        </authorList>
    </citation>
    <scope>NUCLEOTIDE SEQUENCE [LARGE SCALE GENOMIC DNA]</scope>
    <source>
        <strain evidence="3">ATCC 18224 / CBS 334.59 / QM 7333</strain>
    </source>
</reference>
<accession>B6QL11</accession>
<dbReference type="SUPFAM" id="SSF51430">
    <property type="entry name" value="NAD(P)-linked oxidoreductase"/>
    <property type="match status" value="1"/>
</dbReference>
<evidence type="ECO:0000313" key="2">
    <source>
        <dbReference type="EMBL" id="EEA21788.1"/>
    </source>
</evidence>
<dbReference type="PhylomeDB" id="B6QL11"/>
<evidence type="ECO:0000313" key="3">
    <source>
        <dbReference type="Proteomes" id="UP000001294"/>
    </source>
</evidence>